<evidence type="ECO:0000313" key="2">
    <source>
        <dbReference type="EMBL" id="RDB15916.1"/>
    </source>
</evidence>
<feature type="compositionally biased region" description="Pro residues" evidence="1">
    <location>
        <begin position="469"/>
        <end position="480"/>
    </location>
</feature>
<proteinExistence type="predicted"/>
<gene>
    <name evidence="2" type="ORF">Hypma_003504</name>
</gene>
<dbReference type="OrthoDB" id="2788229at2759"/>
<reference evidence="2" key="1">
    <citation type="submission" date="2018-04" db="EMBL/GenBank/DDBJ databases">
        <title>Whole genome sequencing of Hypsizygus marmoreus.</title>
        <authorList>
            <person name="Choi I.-G."/>
            <person name="Min B."/>
            <person name="Kim J.-G."/>
            <person name="Kim S."/>
            <person name="Oh Y.-L."/>
            <person name="Kong W.-S."/>
            <person name="Park H."/>
            <person name="Jeong J."/>
            <person name="Song E.-S."/>
        </authorList>
    </citation>
    <scope>NUCLEOTIDE SEQUENCE [LARGE SCALE GENOMIC DNA]</scope>
    <source>
        <strain evidence="2">51987-8</strain>
    </source>
</reference>
<name>A0A369JAP3_HYPMA</name>
<evidence type="ECO:0000256" key="1">
    <source>
        <dbReference type="SAM" id="MobiDB-lite"/>
    </source>
</evidence>
<dbReference type="EMBL" id="LUEZ02000137">
    <property type="protein sequence ID" value="RDB15916.1"/>
    <property type="molecule type" value="Genomic_DNA"/>
</dbReference>
<sequence length="568" mass="63330">MSMNSTNIPQDVINCILDLLKDDSHTLSTCALVAHSFRSLSQKYLFTRITVNLSSDQRCAPRIQELHDLLTTNCSLAGNIHNLTIVLPFNSFEALPTLRMLSQLHKLTISSTDSLGQDRPCWHDVGEEMRTFIYTLLRSPYLVDISLQLIQDFPFWYLTHCAQLKRIYLGDLIPSDDQDPAIPLITTTESPGSGRLEQLSLLTAETAMAFIDVASHPGCRIDIRHLHELTLLDVDPTTGRRLFDGCAQSLQSLTIKLQAPYDDLVLPWLNPMTTKDLRSLCVAFDGWDPYALVNWMRSFLDNDTHIAQGRKLEKLIIRGLTGHPSGIWQFLDYELSNAACLSTVHVCFDFQRYCAGSASVMAYMQSLQLLPKRGNVSVEWIGQDPEPDQPKKMYIRQGQRTAFPLRKAGLLSHAMKLPSNMRFSTVVAFFSLAITFTAQASHSRISPCDFLTAIRTELDVRSALGAMTPPSPPPSPPPNPNGRNYQSERERLQYDRRRRPTALKSGTCEGGGYSVASESTCAKVEGRGWKMFAGGPCFGPWDGNGSSDLGGNGVTDGTQEWFWESSSL</sequence>
<evidence type="ECO:0000313" key="3">
    <source>
        <dbReference type="Proteomes" id="UP000076154"/>
    </source>
</evidence>
<comment type="caution">
    <text evidence="2">The sequence shown here is derived from an EMBL/GenBank/DDBJ whole genome shotgun (WGS) entry which is preliminary data.</text>
</comment>
<protein>
    <recommendedName>
        <fullName evidence="4">F-box domain-containing protein</fullName>
    </recommendedName>
</protein>
<evidence type="ECO:0008006" key="4">
    <source>
        <dbReference type="Google" id="ProtNLM"/>
    </source>
</evidence>
<accession>A0A369JAP3</accession>
<keyword evidence="3" id="KW-1185">Reference proteome</keyword>
<dbReference type="InParanoid" id="A0A369JAP3"/>
<organism evidence="2 3">
    <name type="scientific">Hypsizygus marmoreus</name>
    <name type="common">White beech mushroom</name>
    <name type="synonym">Agaricus marmoreus</name>
    <dbReference type="NCBI Taxonomy" id="39966"/>
    <lineage>
        <taxon>Eukaryota</taxon>
        <taxon>Fungi</taxon>
        <taxon>Dikarya</taxon>
        <taxon>Basidiomycota</taxon>
        <taxon>Agaricomycotina</taxon>
        <taxon>Agaricomycetes</taxon>
        <taxon>Agaricomycetidae</taxon>
        <taxon>Agaricales</taxon>
        <taxon>Tricholomatineae</taxon>
        <taxon>Lyophyllaceae</taxon>
        <taxon>Hypsizygus</taxon>
    </lineage>
</organism>
<dbReference type="AlphaFoldDB" id="A0A369JAP3"/>
<feature type="compositionally biased region" description="Basic and acidic residues" evidence="1">
    <location>
        <begin position="486"/>
        <end position="495"/>
    </location>
</feature>
<dbReference type="Proteomes" id="UP000076154">
    <property type="component" value="Unassembled WGS sequence"/>
</dbReference>
<feature type="region of interest" description="Disordered" evidence="1">
    <location>
        <begin position="464"/>
        <end position="513"/>
    </location>
</feature>